<sequence length="178" mass="20736">MSRPYKLDSLGKPRQVKRGVPVSSYYFGPPPLDSAYFTPPMGQIGVHHPREIVRVERDYSGGEVVQFSPTYPMEFEGRITPTQFLESINAINEILISAYSLWHSVLDNCVEVFSLQLSRLFLSTHYEREMNRLQRLIGDFNGQLFNPVGLNVLWPRKVGFLFLEIEYYVSWHLRFIFV</sequence>
<evidence type="ECO:0000313" key="8">
    <source>
        <dbReference type="EMBL" id="KAI0307533.1"/>
    </source>
</evidence>
<evidence type="ECO:0000256" key="1">
    <source>
        <dbReference type="ARBA" id="ARBA00004406"/>
    </source>
</evidence>
<comment type="subcellular location">
    <subcellularLocation>
        <location evidence="1">Endoplasmic reticulum membrane</location>
        <topology evidence="1">Peripheral membrane protein</topology>
    </subcellularLocation>
</comment>
<evidence type="ECO:0000313" key="9">
    <source>
        <dbReference type="Proteomes" id="UP001203297"/>
    </source>
</evidence>
<dbReference type="GO" id="GO:0031211">
    <property type="term" value="C:endoplasmic reticulum palmitoyltransferase complex"/>
    <property type="evidence" value="ECO:0007669"/>
    <property type="project" value="TreeGrafter"/>
</dbReference>
<evidence type="ECO:0000256" key="5">
    <source>
        <dbReference type="ARBA" id="ARBA00022824"/>
    </source>
</evidence>
<evidence type="ECO:0000256" key="3">
    <source>
        <dbReference type="ARBA" id="ARBA00011396"/>
    </source>
</evidence>
<evidence type="ECO:0000256" key="6">
    <source>
        <dbReference type="ARBA" id="ARBA00023136"/>
    </source>
</evidence>
<name>A0AAD4MCC1_9AGAM</name>
<comment type="subunit">
    <text evidence="3">Interacts with ERF2.</text>
</comment>
<gene>
    <name evidence="8" type="ORF">B0F90DRAFT_1620936</name>
</gene>
<dbReference type="Pfam" id="PF10256">
    <property type="entry name" value="Erf4"/>
    <property type="match status" value="1"/>
</dbReference>
<dbReference type="GO" id="GO:0005789">
    <property type="term" value="C:endoplasmic reticulum membrane"/>
    <property type="evidence" value="ECO:0007669"/>
    <property type="project" value="UniProtKB-SubCell"/>
</dbReference>
<dbReference type="EMBL" id="WTXG01000001">
    <property type="protein sequence ID" value="KAI0307533.1"/>
    <property type="molecule type" value="Genomic_DNA"/>
</dbReference>
<keyword evidence="5" id="KW-0256">Endoplasmic reticulum</keyword>
<dbReference type="InterPro" id="IPR051371">
    <property type="entry name" value="Ras_palmitoyltransferase"/>
</dbReference>
<evidence type="ECO:0000256" key="4">
    <source>
        <dbReference type="ARBA" id="ARBA00018463"/>
    </source>
</evidence>
<organism evidence="8 9">
    <name type="scientific">Multifurca ochricompacta</name>
    <dbReference type="NCBI Taxonomy" id="376703"/>
    <lineage>
        <taxon>Eukaryota</taxon>
        <taxon>Fungi</taxon>
        <taxon>Dikarya</taxon>
        <taxon>Basidiomycota</taxon>
        <taxon>Agaricomycotina</taxon>
        <taxon>Agaricomycetes</taxon>
        <taxon>Russulales</taxon>
        <taxon>Russulaceae</taxon>
        <taxon>Multifurca</taxon>
    </lineage>
</organism>
<keyword evidence="9" id="KW-1185">Reference proteome</keyword>
<dbReference type="AlphaFoldDB" id="A0AAD4MCC1"/>
<dbReference type="Proteomes" id="UP001203297">
    <property type="component" value="Unassembled WGS sequence"/>
</dbReference>
<comment type="caution">
    <text evidence="8">The sequence shown here is derived from an EMBL/GenBank/DDBJ whole genome shotgun (WGS) entry which is preliminary data.</text>
</comment>
<accession>A0AAD4MCC1</accession>
<dbReference type="PANTHER" id="PTHR13254:SF0">
    <property type="entry name" value="GOLGIN SUBFAMILY A MEMBER 7_ERF4 DOMAIN-CONTAINING PROTEIN"/>
    <property type="match status" value="1"/>
</dbReference>
<reference evidence="8" key="1">
    <citation type="journal article" date="2022" name="New Phytol.">
        <title>Evolutionary transition to the ectomycorrhizal habit in the genomes of a hyperdiverse lineage of mushroom-forming fungi.</title>
        <authorList>
            <person name="Looney B."/>
            <person name="Miyauchi S."/>
            <person name="Morin E."/>
            <person name="Drula E."/>
            <person name="Courty P.E."/>
            <person name="Kohler A."/>
            <person name="Kuo A."/>
            <person name="LaButti K."/>
            <person name="Pangilinan J."/>
            <person name="Lipzen A."/>
            <person name="Riley R."/>
            <person name="Andreopoulos W."/>
            <person name="He G."/>
            <person name="Johnson J."/>
            <person name="Nolan M."/>
            <person name="Tritt A."/>
            <person name="Barry K.W."/>
            <person name="Grigoriev I.V."/>
            <person name="Nagy L.G."/>
            <person name="Hibbett D."/>
            <person name="Henrissat B."/>
            <person name="Matheny P.B."/>
            <person name="Labbe J."/>
            <person name="Martin F.M."/>
        </authorList>
    </citation>
    <scope>NUCLEOTIDE SEQUENCE</scope>
    <source>
        <strain evidence="8">BPL690</strain>
    </source>
</reference>
<dbReference type="GO" id="GO:0006612">
    <property type="term" value="P:protein targeting to membrane"/>
    <property type="evidence" value="ECO:0007669"/>
    <property type="project" value="TreeGrafter"/>
</dbReference>
<comment type="similarity">
    <text evidence="2">Belongs to the ERF4 family.</text>
</comment>
<evidence type="ECO:0000256" key="2">
    <source>
        <dbReference type="ARBA" id="ARBA00007732"/>
    </source>
</evidence>
<keyword evidence="6" id="KW-0472">Membrane</keyword>
<feature type="domain" description="Golgin subfamily A member 7/ERF4" evidence="7">
    <location>
        <begin position="52"/>
        <end position="164"/>
    </location>
</feature>
<protein>
    <recommendedName>
        <fullName evidence="4">Ras modification protein ERF4</fullName>
    </recommendedName>
</protein>
<dbReference type="PANTHER" id="PTHR13254">
    <property type="entry name" value="GOLGI AUTOANTIGEN, GOLGIN SUBFAMILY A, 7"/>
    <property type="match status" value="1"/>
</dbReference>
<evidence type="ECO:0000259" key="7">
    <source>
        <dbReference type="Pfam" id="PF10256"/>
    </source>
</evidence>
<dbReference type="InterPro" id="IPR019383">
    <property type="entry name" value="Golgin_A_7/ERF4"/>
</dbReference>
<proteinExistence type="inferred from homology"/>